<dbReference type="Proteomes" id="UP000003438">
    <property type="component" value="Unassembled WGS sequence"/>
</dbReference>
<reference evidence="3" key="1">
    <citation type="submission" date="2009-12" db="EMBL/GenBank/DDBJ databases">
        <authorList>
            <person name="Weinstock G."/>
            <person name="Sodergren E."/>
            <person name="Clifton S."/>
            <person name="Fulton L."/>
            <person name="Fulton B."/>
            <person name="Courtney L."/>
            <person name="Fronick C."/>
            <person name="Harrison M."/>
            <person name="Strong C."/>
            <person name="Farmer C."/>
            <person name="Delahaunty K."/>
            <person name="Markovic C."/>
            <person name="Hall O."/>
            <person name="Minx P."/>
            <person name="Tomlinson C."/>
            <person name="Mitreva M."/>
            <person name="Nelson J."/>
            <person name="Hou S."/>
            <person name="Wollam A."/>
            <person name="Pepin K.H."/>
            <person name="Johnson M."/>
            <person name="Bhonagiri V."/>
            <person name="Nash W.E."/>
            <person name="Warren W."/>
            <person name="Chinwalla A."/>
            <person name="Mardis E.R."/>
            <person name="Wilson R.K."/>
        </authorList>
    </citation>
    <scope>NUCLEOTIDE SEQUENCE [LARGE SCALE GENOMIC DNA]</scope>
    <source>
        <strain evidence="3">DSM 15176</strain>
    </source>
</reference>
<dbReference type="EMBL" id="ACBY02000009">
    <property type="protein sequence ID" value="EFB77574.1"/>
    <property type="molecule type" value="Genomic_DNA"/>
</dbReference>
<keyword evidence="1" id="KW-1133">Transmembrane helix</keyword>
<accession>D1PIA6</accession>
<dbReference type="HOGENOM" id="CLU_057333_0_0_9"/>
<dbReference type="RefSeq" id="WP_007045518.1">
    <property type="nucleotide sequence ID" value="NZ_GG704769.1"/>
</dbReference>
<evidence type="ECO:0000313" key="4">
    <source>
        <dbReference type="Proteomes" id="UP000003438"/>
    </source>
</evidence>
<dbReference type="InterPro" id="IPR029055">
    <property type="entry name" value="Ntn_hydrolases_N"/>
</dbReference>
<organism evidence="3 4">
    <name type="scientific">Subdoligranulum variabile DSM 15176</name>
    <dbReference type="NCBI Taxonomy" id="411471"/>
    <lineage>
        <taxon>Bacteria</taxon>
        <taxon>Bacillati</taxon>
        <taxon>Bacillota</taxon>
        <taxon>Clostridia</taxon>
        <taxon>Eubacteriales</taxon>
        <taxon>Oscillospiraceae</taxon>
        <taxon>Subdoligranulum</taxon>
    </lineage>
</organism>
<dbReference type="InterPro" id="IPR005079">
    <property type="entry name" value="Peptidase_C45_hydrolase"/>
</dbReference>
<comment type="caution">
    <text evidence="3">The sequence shown here is derived from an EMBL/GenBank/DDBJ whole genome shotgun (WGS) entry which is preliminary data.</text>
</comment>
<dbReference type="PANTHER" id="PTHR35527:SF2">
    <property type="entry name" value="HYDROLASE"/>
    <property type="match status" value="1"/>
</dbReference>
<keyword evidence="1" id="KW-0472">Membrane</keyword>
<evidence type="ECO:0000256" key="1">
    <source>
        <dbReference type="SAM" id="Phobius"/>
    </source>
</evidence>
<evidence type="ECO:0000259" key="2">
    <source>
        <dbReference type="Pfam" id="PF03417"/>
    </source>
</evidence>
<keyword evidence="4" id="KW-1185">Reference proteome</keyword>
<dbReference type="Gene3D" id="3.60.60.10">
    <property type="entry name" value="Penicillin V Acylase, Chain A"/>
    <property type="match status" value="1"/>
</dbReference>
<dbReference type="AlphaFoldDB" id="D1PIA6"/>
<dbReference type="STRING" id="411471.SUBVAR_04071"/>
<dbReference type="Pfam" id="PF03417">
    <property type="entry name" value="AAT"/>
    <property type="match status" value="1"/>
</dbReference>
<dbReference type="PANTHER" id="PTHR35527">
    <property type="entry name" value="CHOLOYLGLYCINE HYDROLASE"/>
    <property type="match status" value="1"/>
</dbReference>
<gene>
    <name evidence="3" type="ORF">SUBVAR_04071</name>
</gene>
<dbReference type="InterPro" id="IPR052193">
    <property type="entry name" value="Peptidase_C59"/>
</dbReference>
<proteinExistence type="predicted"/>
<dbReference type="GO" id="GO:0016740">
    <property type="term" value="F:transferase activity"/>
    <property type="evidence" value="ECO:0007669"/>
    <property type="project" value="UniProtKB-KW"/>
</dbReference>
<evidence type="ECO:0000313" key="3">
    <source>
        <dbReference type="EMBL" id="EFB77574.1"/>
    </source>
</evidence>
<keyword evidence="1" id="KW-0812">Transmembrane</keyword>
<feature type="domain" description="Peptidase C45 hydrolase" evidence="2">
    <location>
        <begin position="121"/>
        <end position="279"/>
    </location>
</feature>
<name>D1PIA6_9FIRM</name>
<dbReference type="SUPFAM" id="SSF56235">
    <property type="entry name" value="N-terminal nucleophile aminohydrolases (Ntn hydrolases)"/>
    <property type="match status" value="1"/>
</dbReference>
<protein>
    <submittedName>
        <fullName evidence="3">Acyl-coenzyme A:6-aminopenicillanic acid acyl-transferase</fullName>
    </submittedName>
</protein>
<feature type="transmembrane region" description="Helical" evidence="1">
    <location>
        <begin position="15"/>
        <end position="38"/>
    </location>
</feature>
<dbReference type="OrthoDB" id="8617387at2"/>
<dbReference type="eggNOG" id="COG3049">
    <property type="taxonomic scope" value="Bacteria"/>
</dbReference>
<sequence>MNAVEVKPKRSVKKILLAVVAVLVVLVVAAAAVIFGIWHNEIGTVASIKMLRERNDDHQDGAVYSMNVQGGFYLDDFVAQGGVSNDTELIQFITDHITHGVVDLNMTAPTIGCSSFTATAENGDALFGRNYDFSKTNTMLVFTEASEGRHATISTTDLQFLGIDVDQDLSGLMNEVICLAAPYTPLDGINDAGVSCGIYMTYQGGDKTVATAQDTDKPDFTSTTLLRLILDYADNVEEAVEIASSYDLHDSADTSYHYMVADASGKSAILEWTNDAATDATDNDGSQRTLKVIYNDQDSAIGEREGASNFQVVTNFVLQPGYYEGVAAEEKKGADRYDHLYEALQATDGVVADEQAAMDILRSVGRRTWDSDDKNNCTVHSVVYNLTQKTALWVSNENYDDPTAVFSFSPAQ</sequence>